<feature type="transmembrane region" description="Helical" evidence="1">
    <location>
        <begin position="84"/>
        <end position="102"/>
    </location>
</feature>
<dbReference type="EMBL" id="CP158373">
    <property type="protein sequence ID" value="XBY61840.1"/>
    <property type="molecule type" value="Genomic_DNA"/>
</dbReference>
<proteinExistence type="predicted"/>
<dbReference type="RefSeq" id="WP_043241683.1">
    <property type="nucleotide sequence ID" value="NZ_AP023081.1"/>
</dbReference>
<dbReference type="EMBL" id="AP023081">
    <property type="protein sequence ID" value="BCD88307.1"/>
    <property type="molecule type" value="Genomic_DNA"/>
</dbReference>
<dbReference type="Proteomes" id="UP001064896">
    <property type="component" value="Chromosome"/>
</dbReference>
<evidence type="ECO:0000256" key="1">
    <source>
        <dbReference type="SAM" id="Phobius"/>
    </source>
</evidence>
<reference evidence="2" key="1">
    <citation type="submission" date="2020-05" db="EMBL/GenBank/DDBJ databases">
        <title>Complete genome sequence of Pseudomonas sp. Sm006.</title>
        <authorList>
            <person name="Takeuchi K."/>
            <person name="Someya N."/>
        </authorList>
    </citation>
    <scope>NUCLEOTIDE SEQUENCE</scope>
    <source>
        <strain evidence="2">Sm006</strain>
    </source>
</reference>
<sequence length="250" mass="27614">MNRFEPSENDLHAYLDGQLDAAQRAQVEAWLAANPDQAARVDAWRRDMQQLRAGLANLELRTTNPQLDPLAIRRSLRARRRQRLATAAALVLALGFGGLGGWQARDRSLLAENPPMQDALEAHRLFATGHAGVVDVAAREPGQLQAWLDQRFSHASRIPDLAPYGFHPVGGRLLTNEQGVAALLLFEDVGGQRISLYLRSPGSLYAEMPAGNRRDGELEARYWSRGGYNYALVAPSDDPRGEVVQRAFSL</sequence>
<keyword evidence="1" id="KW-0812">Transmembrane</keyword>
<dbReference type="AlphaFoldDB" id="A0AAU7XWF5"/>
<accession>A0AAU7XWF5</accession>
<keyword evidence="1" id="KW-0472">Membrane</keyword>
<gene>
    <name evidence="3" type="ORF">ABS648_17950</name>
    <name evidence="2" type="ORF">PSm6_47140</name>
</gene>
<name>A0AAU7XWF5_9PSED</name>
<evidence type="ECO:0000313" key="2">
    <source>
        <dbReference type="EMBL" id="BCD88307.1"/>
    </source>
</evidence>
<dbReference type="InterPro" id="IPR041916">
    <property type="entry name" value="Anti_sigma_zinc_sf"/>
</dbReference>
<evidence type="ECO:0000313" key="4">
    <source>
        <dbReference type="Proteomes" id="UP001064896"/>
    </source>
</evidence>
<organism evidence="3">
    <name type="scientific">Pseudomonas solani</name>
    <dbReference type="NCBI Taxonomy" id="2731552"/>
    <lineage>
        <taxon>Bacteria</taxon>
        <taxon>Pseudomonadati</taxon>
        <taxon>Pseudomonadota</taxon>
        <taxon>Gammaproteobacteria</taxon>
        <taxon>Pseudomonadales</taxon>
        <taxon>Pseudomonadaceae</taxon>
        <taxon>Pseudomonas</taxon>
    </lineage>
</organism>
<keyword evidence="4" id="KW-1185">Reference proteome</keyword>
<keyword evidence="1" id="KW-1133">Transmembrane helix</keyword>
<protein>
    <submittedName>
        <fullName evidence="3">Anti-sigma factor</fullName>
    </submittedName>
    <submittedName>
        <fullName evidence="2">Regulator</fullName>
    </submittedName>
</protein>
<evidence type="ECO:0000313" key="3">
    <source>
        <dbReference type="EMBL" id="XBY61840.1"/>
    </source>
</evidence>
<dbReference type="Gene3D" id="1.10.10.1320">
    <property type="entry name" value="Anti-sigma factor, zinc-finger domain"/>
    <property type="match status" value="1"/>
</dbReference>
<reference evidence="3" key="2">
    <citation type="submission" date="2023-08" db="EMBL/GenBank/DDBJ databases">
        <title>Increased levels of nutrients transform a symbiont into a lethal pathobiont.</title>
        <authorList>
            <person name="Lachnit T."/>
            <person name="Ulrich L."/>
            <person name="Willmer F.M."/>
            <person name="Hasenbein T."/>
            <person name="Steiner L.X."/>
            <person name="Wolters M."/>
            <person name="Herbst E.M."/>
            <person name="Deines P."/>
        </authorList>
    </citation>
    <scope>NUCLEOTIDE SEQUENCE</scope>
    <source>
        <strain evidence="3">T3</strain>
    </source>
</reference>